<reference evidence="2 3" key="1">
    <citation type="submission" date="2014-11" db="EMBL/GenBank/DDBJ databases">
        <authorList>
            <person name="Zhu J."/>
            <person name="Qi W."/>
            <person name="Song R."/>
        </authorList>
    </citation>
    <scope>NUCLEOTIDE SEQUENCE [LARGE SCALE GENOMIC DNA]</scope>
</reference>
<organism evidence="2 3">
    <name type="scientific">Vitrella brassicaformis (strain CCMP3155)</name>
    <dbReference type="NCBI Taxonomy" id="1169540"/>
    <lineage>
        <taxon>Eukaryota</taxon>
        <taxon>Sar</taxon>
        <taxon>Alveolata</taxon>
        <taxon>Colpodellida</taxon>
        <taxon>Vitrellaceae</taxon>
        <taxon>Vitrella</taxon>
    </lineage>
</organism>
<sequence length="563" mass="60929">MEETLPAIPEEPPGLPRVAHSLPHANAPPATHQLPWQCRSKSASLPSASPPTHLEVDKAVLTTTPSHPLPPLPTPERVIGMWQRIHPSFRVALLALLRTCIKNATIEYEMAIIRAAEILQSRQLPKEDLATVVYHSMCLLDRLEDAEAKRELNRSSTPRASHGGHGTPALPTGEGHGHGGHDGEGEREPAAKDLWRAFECLYLSFCLIEDEQISARSFIWPLRYCSEALRRIEGESGGGAGAARASGGATASPNRLCCQTRRLAEVFNRDIAQLLALLNYRVLVPASQLQRARRRVEGLVNLGRASTSPSPSPSPISKRRASFIGNVVARGTQTDNEGEAASPIHSDEGKQLVVSRSVSSTESVSTPFFPSLPRPLPIHPIHHRASIDTLADLDGSTPDNLRPPIPSDLEGASSQNSNSSISTSLDYWWANRPSKPQNPPGMPEMRRIYSEAAMLGRDSDDRETPLARLMAGVSPDVSIGTAASLPSQPTTYTHTHTHTRTRSLAGEHPVHPVHQLEASDGGGGGGGDEKLHSRGGSWWSRSDGDEEGFGEEDIYCCDPIGFI</sequence>
<dbReference type="VEuPathDB" id="CryptoDB:Vbra_14044"/>
<keyword evidence="3" id="KW-1185">Reference proteome</keyword>
<evidence type="ECO:0000256" key="1">
    <source>
        <dbReference type="SAM" id="MobiDB-lite"/>
    </source>
</evidence>
<protein>
    <submittedName>
        <fullName evidence="2">Uncharacterized protein</fullName>
    </submittedName>
</protein>
<name>A0A0G4F071_VITBC</name>
<accession>A0A0G4F071</accession>
<feature type="compositionally biased region" description="Basic and acidic residues" evidence="1">
    <location>
        <begin position="175"/>
        <end position="188"/>
    </location>
</feature>
<dbReference type="InParanoid" id="A0A0G4F071"/>
<dbReference type="EMBL" id="CDMY01000354">
    <property type="protein sequence ID" value="CEM04604.1"/>
    <property type="molecule type" value="Genomic_DNA"/>
</dbReference>
<gene>
    <name evidence="2" type="ORF">Vbra_14044</name>
</gene>
<feature type="region of interest" description="Disordered" evidence="1">
    <location>
        <begin position="1"/>
        <end position="33"/>
    </location>
</feature>
<feature type="region of interest" description="Disordered" evidence="1">
    <location>
        <begin position="149"/>
        <end position="188"/>
    </location>
</feature>
<evidence type="ECO:0000313" key="3">
    <source>
        <dbReference type="Proteomes" id="UP000041254"/>
    </source>
</evidence>
<proteinExistence type="predicted"/>
<dbReference type="AlphaFoldDB" id="A0A0G4F071"/>
<feature type="region of interest" description="Disordered" evidence="1">
    <location>
        <begin position="391"/>
        <end position="421"/>
    </location>
</feature>
<feature type="region of interest" description="Disordered" evidence="1">
    <location>
        <begin position="514"/>
        <end position="551"/>
    </location>
</feature>
<dbReference type="Proteomes" id="UP000041254">
    <property type="component" value="Unassembled WGS sequence"/>
</dbReference>
<evidence type="ECO:0000313" key="2">
    <source>
        <dbReference type="EMBL" id="CEM04604.1"/>
    </source>
</evidence>